<dbReference type="SUPFAM" id="SSF52151">
    <property type="entry name" value="FabD/lysophospholipase-like"/>
    <property type="match status" value="1"/>
</dbReference>
<evidence type="ECO:0000256" key="1">
    <source>
        <dbReference type="SAM" id="SignalP"/>
    </source>
</evidence>
<dbReference type="OMA" id="LDMRSAI"/>
<reference evidence="4" key="1">
    <citation type="journal article" date="2013" name="G3 (Bethesda)">
        <title>Comparative genomics of a plant-pathogenic fungus, Pyrenophora tritici-repentis, reveals transduplication and the impact of repeat elements on pathogenicity and population divergence.</title>
        <authorList>
            <person name="Manning V.A."/>
            <person name="Pandelova I."/>
            <person name="Dhillon B."/>
            <person name="Wilhelm L.J."/>
            <person name="Goodwin S.B."/>
            <person name="Berlin A.M."/>
            <person name="Figueroa M."/>
            <person name="Freitag M."/>
            <person name="Hane J.K."/>
            <person name="Henrissat B."/>
            <person name="Holman W.H."/>
            <person name="Kodira C.D."/>
            <person name="Martin J."/>
            <person name="Oliver R.P."/>
            <person name="Robbertse B."/>
            <person name="Schackwitz W."/>
            <person name="Schwartz D.C."/>
            <person name="Spatafora J.W."/>
            <person name="Turgeon B.G."/>
            <person name="Yandava C."/>
            <person name="Young S."/>
            <person name="Zhou S."/>
            <person name="Zeng Q."/>
            <person name="Grigoriev I.V."/>
            <person name="Ma L.-J."/>
            <person name="Ciuffetti L.M."/>
        </authorList>
    </citation>
    <scope>NUCLEOTIDE SEQUENCE [LARGE SCALE GENOMIC DNA]</scope>
    <source>
        <strain evidence="4">Pt-1C-BFP</strain>
    </source>
</reference>
<protein>
    <recommendedName>
        <fullName evidence="2">Malonyl-CoA:ACP transacylase (MAT) domain-containing protein</fullName>
    </recommendedName>
</protein>
<name>B2WPT2_PYRTR</name>
<dbReference type="Pfam" id="PF00698">
    <property type="entry name" value="Acyl_transf_1"/>
    <property type="match status" value="1"/>
</dbReference>
<dbReference type="InterPro" id="IPR050091">
    <property type="entry name" value="PKS_NRPS_Biosynth_Enz"/>
</dbReference>
<dbReference type="HOGENOM" id="CLU_1797462_0_0_1"/>
<dbReference type="GO" id="GO:0044550">
    <property type="term" value="P:secondary metabolite biosynthetic process"/>
    <property type="evidence" value="ECO:0007669"/>
    <property type="project" value="TreeGrafter"/>
</dbReference>
<dbReference type="AlphaFoldDB" id="B2WPT2"/>
<proteinExistence type="predicted"/>
<keyword evidence="1" id="KW-0732">Signal</keyword>
<dbReference type="EMBL" id="DS231639">
    <property type="protein sequence ID" value="EDU46148.1"/>
    <property type="molecule type" value="Genomic_DNA"/>
</dbReference>
<feature type="signal peptide" evidence="1">
    <location>
        <begin position="1"/>
        <end position="22"/>
    </location>
</feature>
<dbReference type="PANTHER" id="PTHR43775">
    <property type="entry name" value="FATTY ACID SYNTHASE"/>
    <property type="match status" value="1"/>
</dbReference>
<dbReference type="InterPro" id="IPR016035">
    <property type="entry name" value="Acyl_Trfase/lysoPLipase"/>
</dbReference>
<dbReference type="InterPro" id="IPR014043">
    <property type="entry name" value="Acyl_transferase_dom"/>
</dbReference>
<dbReference type="SMART" id="SM00827">
    <property type="entry name" value="PKS_AT"/>
    <property type="match status" value="1"/>
</dbReference>
<evidence type="ECO:0000313" key="4">
    <source>
        <dbReference type="Proteomes" id="UP000001471"/>
    </source>
</evidence>
<dbReference type="PANTHER" id="PTHR43775:SF29">
    <property type="entry name" value="ASPERFURANONE POLYKETIDE SYNTHASE AFOG-RELATED"/>
    <property type="match status" value="1"/>
</dbReference>
<dbReference type="eggNOG" id="KOG1202">
    <property type="taxonomic scope" value="Eukaryota"/>
</dbReference>
<dbReference type="Gene3D" id="3.40.366.10">
    <property type="entry name" value="Malonyl-Coenzyme A Acyl Carrier Protein, domain 2"/>
    <property type="match status" value="1"/>
</dbReference>
<evidence type="ECO:0000313" key="3">
    <source>
        <dbReference type="EMBL" id="EDU46148.1"/>
    </source>
</evidence>
<evidence type="ECO:0000259" key="2">
    <source>
        <dbReference type="SMART" id="SM00827"/>
    </source>
</evidence>
<gene>
    <name evidence="3" type="ORF">PTRG_11992</name>
</gene>
<dbReference type="STRING" id="426418.B2WPT2"/>
<sequence>MPLCCALQIALVCLLRSWNVHPTAVVGHSSGESAAAFAAGALDMRSAIAVQYYRGLLTGRLAGTRSTKGSMMAAGLSLEDAERYLSKVTSGKAVVGCHNSPLSVTLSGDADAIDELEILLKVDGVFTRKLNVPTAFHSHHMSHD</sequence>
<dbReference type="InterPro" id="IPR001227">
    <property type="entry name" value="Ac_transferase_dom_sf"/>
</dbReference>
<dbReference type="GO" id="GO:0004312">
    <property type="term" value="F:fatty acid synthase activity"/>
    <property type="evidence" value="ECO:0007669"/>
    <property type="project" value="TreeGrafter"/>
</dbReference>
<dbReference type="Proteomes" id="UP000001471">
    <property type="component" value="Unassembled WGS sequence"/>
</dbReference>
<dbReference type="InParanoid" id="B2WPT2"/>
<dbReference type="GO" id="GO:0006633">
    <property type="term" value="P:fatty acid biosynthetic process"/>
    <property type="evidence" value="ECO:0007669"/>
    <property type="project" value="TreeGrafter"/>
</dbReference>
<organism evidence="3 4">
    <name type="scientific">Pyrenophora tritici-repentis (strain Pt-1C-BFP)</name>
    <name type="common">Wheat tan spot fungus</name>
    <name type="synonym">Drechslera tritici-repentis</name>
    <dbReference type="NCBI Taxonomy" id="426418"/>
    <lineage>
        <taxon>Eukaryota</taxon>
        <taxon>Fungi</taxon>
        <taxon>Dikarya</taxon>
        <taxon>Ascomycota</taxon>
        <taxon>Pezizomycotina</taxon>
        <taxon>Dothideomycetes</taxon>
        <taxon>Pleosporomycetidae</taxon>
        <taxon>Pleosporales</taxon>
        <taxon>Pleosporineae</taxon>
        <taxon>Pleosporaceae</taxon>
        <taxon>Pyrenophora</taxon>
    </lineage>
</organism>
<dbReference type="InterPro" id="IPR016036">
    <property type="entry name" value="Malonyl_transacylase_ACP-bd"/>
</dbReference>
<accession>B2WPT2</accession>
<dbReference type="SUPFAM" id="SSF55048">
    <property type="entry name" value="Probable ACP-binding domain of malonyl-CoA ACP transacylase"/>
    <property type="match status" value="1"/>
</dbReference>
<feature type="chain" id="PRO_5002784967" description="Malonyl-CoA:ACP transacylase (MAT) domain-containing protein" evidence="1">
    <location>
        <begin position="23"/>
        <end position="144"/>
    </location>
</feature>
<feature type="domain" description="Malonyl-CoA:ACP transacylase (MAT)" evidence="2">
    <location>
        <begin position="1"/>
        <end position="144"/>
    </location>
</feature>